<dbReference type="InterPro" id="IPR001130">
    <property type="entry name" value="TatD-like"/>
</dbReference>
<gene>
    <name evidence="6" type="ORF">CCMP2556_LOCUS39867</name>
</gene>
<evidence type="ECO:0000256" key="4">
    <source>
        <dbReference type="ARBA" id="ARBA00022801"/>
    </source>
</evidence>
<organism evidence="6 7">
    <name type="scientific">Durusdinium trenchii</name>
    <dbReference type="NCBI Taxonomy" id="1381693"/>
    <lineage>
        <taxon>Eukaryota</taxon>
        <taxon>Sar</taxon>
        <taxon>Alveolata</taxon>
        <taxon>Dinophyceae</taxon>
        <taxon>Suessiales</taxon>
        <taxon>Symbiodiniaceae</taxon>
        <taxon>Durusdinium</taxon>
    </lineage>
</organism>
<dbReference type="PANTHER" id="PTHR10060:SF15">
    <property type="entry name" value="DEOXYRIBONUCLEASE TATDN1"/>
    <property type="match status" value="1"/>
</dbReference>
<dbReference type="Proteomes" id="UP001642484">
    <property type="component" value="Unassembled WGS sequence"/>
</dbReference>
<dbReference type="InterPro" id="IPR050891">
    <property type="entry name" value="TatD-type_Hydrolase"/>
</dbReference>
<keyword evidence="5" id="KW-0732">Signal</keyword>
<comment type="similarity">
    <text evidence="1">Belongs to the metallo-dependent hydrolases superfamily. TatD-type hydrolase family.</text>
</comment>
<protein>
    <submittedName>
        <fullName evidence="6">Uncharacterized protein</fullName>
    </submittedName>
</protein>
<keyword evidence="4" id="KW-0378">Hydrolase</keyword>
<dbReference type="SUPFAM" id="SSF51556">
    <property type="entry name" value="Metallo-dependent hydrolases"/>
    <property type="match status" value="1"/>
</dbReference>
<proteinExistence type="inferred from homology"/>
<keyword evidence="2" id="KW-0540">Nuclease</keyword>
<reference evidence="6 7" key="1">
    <citation type="submission" date="2024-02" db="EMBL/GenBank/DDBJ databases">
        <authorList>
            <person name="Chen Y."/>
            <person name="Shah S."/>
            <person name="Dougan E. K."/>
            <person name="Thang M."/>
            <person name="Chan C."/>
        </authorList>
    </citation>
    <scope>NUCLEOTIDE SEQUENCE [LARGE SCALE GENOMIC DNA]</scope>
</reference>
<dbReference type="EMBL" id="CAXAMN010023840">
    <property type="protein sequence ID" value="CAK9081479.1"/>
    <property type="molecule type" value="Genomic_DNA"/>
</dbReference>
<evidence type="ECO:0000256" key="5">
    <source>
        <dbReference type="SAM" id="SignalP"/>
    </source>
</evidence>
<name>A0ABP0PZU6_9DINO</name>
<accession>A0ABP0PZU6</accession>
<feature type="chain" id="PRO_5045194676" evidence="5">
    <location>
        <begin position="19"/>
        <end position="383"/>
    </location>
</feature>
<evidence type="ECO:0000313" key="7">
    <source>
        <dbReference type="Proteomes" id="UP001642484"/>
    </source>
</evidence>
<keyword evidence="7" id="KW-1185">Reference proteome</keyword>
<feature type="signal peptide" evidence="5">
    <location>
        <begin position="1"/>
        <end position="18"/>
    </location>
</feature>
<evidence type="ECO:0000256" key="3">
    <source>
        <dbReference type="ARBA" id="ARBA00022723"/>
    </source>
</evidence>
<sequence length="383" mass="42044">MRRKLLKVARIMISLAAADEVARGLRCYVSSRIAVKAGASSQRAEPAEPSSRVPLVDIGANMLDPMFQGIYRDKRRHPEDLPAVLTRALSAGVSKLMVTAGTLQESLDAVEFCRNANSSDWPELCCTVGVHPTRCCEFEHTNDPESYLENLLAVAKRAGSVCAAVGECGLDYDRLQFCPRETQLKYFERQLLGLAIPLQKPLFLHCRTREAASDLISFLTKVRKELPACPGVVHSFDGSLEDAQRFLELGFFIGVNGCSLKTDENLEMVKGLPEDRILLETDAPWCGIKASHAGHGFIQTTWDEVKKPEKWEEGKCIKDRSEPCHMRQVLEVVAGCRGTSPETLAEAVHHSNKIFFGSGACGEKRGAGCLSTVLSAALKAHCQ</sequence>
<evidence type="ECO:0000256" key="2">
    <source>
        <dbReference type="ARBA" id="ARBA00022722"/>
    </source>
</evidence>
<dbReference type="CDD" id="cd01310">
    <property type="entry name" value="TatD_DNAse"/>
    <property type="match status" value="1"/>
</dbReference>
<dbReference type="Gene3D" id="3.20.20.140">
    <property type="entry name" value="Metal-dependent hydrolases"/>
    <property type="match status" value="1"/>
</dbReference>
<dbReference type="PANTHER" id="PTHR10060">
    <property type="entry name" value="TATD FAMILY DEOXYRIBONUCLEASE"/>
    <property type="match status" value="1"/>
</dbReference>
<dbReference type="InterPro" id="IPR032466">
    <property type="entry name" value="Metal_Hydrolase"/>
</dbReference>
<evidence type="ECO:0000313" key="6">
    <source>
        <dbReference type="EMBL" id="CAK9081479.1"/>
    </source>
</evidence>
<evidence type="ECO:0000256" key="1">
    <source>
        <dbReference type="ARBA" id="ARBA00009275"/>
    </source>
</evidence>
<keyword evidence="3" id="KW-0479">Metal-binding</keyword>
<dbReference type="Pfam" id="PF01026">
    <property type="entry name" value="TatD_DNase"/>
    <property type="match status" value="1"/>
</dbReference>
<comment type="caution">
    <text evidence="6">The sequence shown here is derived from an EMBL/GenBank/DDBJ whole genome shotgun (WGS) entry which is preliminary data.</text>
</comment>